<feature type="region of interest" description="Disordered" evidence="9">
    <location>
        <begin position="420"/>
        <end position="440"/>
    </location>
</feature>
<dbReference type="PROSITE" id="PS50303">
    <property type="entry name" value="PUM_HD"/>
    <property type="match status" value="1"/>
</dbReference>
<dbReference type="InterPro" id="IPR001313">
    <property type="entry name" value="Pumilio_RNA-bd_rpt"/>
</dbReference>
<feature type="repeat" description="Pumilio" evidence="8">
    <location>
        <begin position="714"/>
        <end position="749"/>
    </location>
</feature>
<feature type="compositionally biased region" description="Polar residues" evidence="9">
    <location>
        <begin position="123"/>
        <end position="134"/>
    </location>
</feature>
<feature type="repeat" description="Pumilio" evidence="8">
    <location>
        <begin position="678"/>
        <end position="713"/>
    </location>
</feature>
<dbReference type="Pfam" id="PF00806">
    <property type="entry name" value="PUF"/>
    <property type="match status" value="8"/>
</dbReference>
<dbReference type="GO" id="GO:0000288">
    <property type="term" value="P:nuclear-transcribed mRNA catabolic process, deadenylation-dependent decay"/>
    <property type="evidence" value="ECO:0007669"/>
    <property type="project" value="TreeGrafter"/>
</dbReference>
<keyword evidence="4" id="KW-0694">RNA-binding</keyword>
<dbReference type="GO" id="GO:0005737">
    <property type="term" value="C:cytoplasm"/>
    <property type="evidence" value="ECO:0007669"/>
    <property type="project" value="UniProtKB-SubCell"/>
</dbReference>
<gene>
    <name evidence="11" type="ORF">EJ05DRAFT_502769</name>
</gene>
<dbReference type="AlphaFoldDB" id="A0A6A6W139"/>
<evidence type="ECO:0000313" key="11">
    <source>
        <dbReference type="EMBL" id="KAF2755297.1"/>
    </source>
</evidence>
<evidence type="ECO:0000313" key="12">
    <source>
        <dbReference type="Proteomes" id="UP000799437"/>
    </source>
</evidence>
<evidence type="ECO:0000256" key="8">
    <source>
        <dbReference type="PROSITE-ProRule" id="PRU00317"/>
    </source>
</evidence>
<keyword evidence="3" id="KW-0677">Repeat</keyword>
<accession>A0A6A6W139</accession>
<dbReference type="OrthoDB" id="668540at2759"/>
<evidence type="ECO:0000256" key="2">
    <source>
        <dbReference type="ARBA" id="ARBA00022490"/>
    </source>
</evidence>
<dbReference type="FunFam" id="1.25.10.10:FF:000004">
    <property type="entry name" value="Pumilio homolog 1 isoform 2"/>
    <property type="match status" value="1"/>
</dbReference>
<feature type="compositionally biased region" description="Polar residues" evidence="9">
    <location>
        <begin position="280"/>
        <end position="291"/>
    </location>
</feature>
<feature type="region of interest" description="Disordered" evidence="9">
    <location>
        <begin position="171"/>
        <end position="299"/>
    </location>
</feature>
<comment type="similarity">
    <text evidence="6">Belongs to the PUF3 family.</text>
</comment>
<reference evidence="11" key="1">
    <citation type="journal article" date="2020" name="Stud. Mycol.">
        <title>101 Dothideomycetes genomes: a test case for predicting lifestyles and emergence of pathogens.</title>
        <authorList>
            <person name="Haridas S."/>
            <person name="Albert R."/>
            <person name="Binder M."/>
            <person name="Bloem J."/>
            <person name="Labutti K."/>
            <person name="Salamov A."/>
            <person name="Andreopoulos B."/>
            <person name="Baker S."/>
            <person name="Barry K."/>
            <person name="Bills G."/>
            <person name="Bluhm B."/>
            <person name="Cannon C."/>
            <person name="Castanera R."/>
            <person name="Culley D."/>
            <person name="Daum C."/>
            <person name="Ezra D."/>
            <person name="Gonzalez J."/>
            <person name="Henrissat B."/>
            <person name="Kuo A."/>
            <person name="Liang C."/>
            <person name="Lipzen A."/>
            <person name="Lutzoni F."/>
            <person name="Magnuson J."/>
            <person name="Mondo S."/>
            <person name="Nolan M."/>
            <person name="Ohm R."/>
            <person name="Pangilinan J."/>
            <person name="Park H.-J."/>
            <person name="Ramirez L."/>
            <person name="Alfaro M."/>
            <person name="Sun H."/>
            <person name="Tritt A."/>
            <person name="Yoshinaga Y."/>
            <person name="Zwiers L.-H."/>
            <person name="Turgeon B."/>
            <person name="Goodwin S."/>
            <person name="Spatafora J."/>
            <person name="Crous P."/>
            <person name="Grigoriev I."/>
        </authorList>
    </citation>
    <scope>NUCLEOTIDE SEQUENCE</scope>
    <source>
        <strain evidence="11">CBS 121739</strain>
    </source>
</reference>
<organism evidence="11 12">
    <name type="scientific">Pseudovirgaria hyperparasitica</name>
    <dbReference type="NCBI Taxonomy" id="470096"/>
    <lineage>
        <taxon>Eukaryota</taxon>
        <taxon>Fungi</taxon>
        <taxon>Dikarya</taxon>
        <taxon>Ascomycota</taxon>
        <taxon>Pezizomycotina</taxon>
        <taxon>Dothideomycetes</taxon>
        <taxon>Dothideomycetes incertae sedis</taxon>
        <taxon>Acrospermales</taxon>
        <taxon>Acrospermaceae</taxon>
        <taxon>Pseudovirgaria</taxon>
    </lineage>
</organism>
<feature type="compositionally biased region" description="Polar residues" evidence="9">
    <location>
        <begin position="376"/>
        <end position="388"/>
    </location>
</feature>
<feature type="region of interest" description="Disordered" evidence="9">
    <location>
        <begin position="892"/>
        <end position="955"/>
    </location>
</feature>
<dbReference type="Gene3D" id="1.25.10.10">
    <property type="entry name" value="Leucine-rich Repeat Variant"/>
    <property type="match status" value="1"/>
</dbReference>
<dbReference type="SMART" id="SM00025">
    <property type="entry name" value="Pumilio"/>
    <property type="match status" value="8"/>
</dbReference>
<feature type="compositionally biased region" description="Polar residues" evidence="9">
    <location>
        <begin position="236"/>
        <end position="247"/>
    </location>
</feature>
<feature type="repeat" description="Pumilio" evidence="8">
    <location>
        <begin position="828"/>
        <end position="865"/>
    </location>
</feature>
<dbReference type="GeneID" id="54488359"/>
<feature type="domain" description="PUM-HD" evidence="10">
    <location>
        <begin position="548"/>
        <end position="890"/>
    </location>
</feature>
<dbReference type="SUPFAM" id="SSF48371">
    <property type="entry name" value="ARM repeat"/>
    <property type="match status" value="1"/>
</dbReference>
<dbReference type="PROSITE" id="PS50302">
    <property type="entry name" value="PUM"/>
    <property type="match status" value="8"/>
</dbReference>
<comment type="function">
    <text evidence="5">RNA-binding nucleolar protein required for pre-rRNA processing. Involved in production of 18S rRNA and assembly of small ribosomal subunit.</text>
</comment>
<feature type="compositionally biased region" description="Polar residues" evidence="9">
    <location>
        <begin position="171"/>
        <end position="188"/>
    </location>
</feature>
<name>A0A6A6W139_9PEZI</name>
<feature type="region of interest" description="Disordered" evidence="9">
    <location>
        <begin position="359"/>
        <end position="400"/>
    </location>
</feature>
<comment type="subcellular location">
    <subcellularLocation>
        <location evidence="1">Cytoplasm</location>
    </subcellularLocation>
</comment>
<evidence type="ECO:0000256" key="4">
    <source>
        <dbReference type="ARBA" id="ARBA00022884"/>
    </source>
</evidence>
<dbReference type="InterPro" id="IPR033133">
    <property type="entry name" value="PUM-HD"/>
</dbReference>
<feature type="region of interest" description="Disordered" evidence="9">
    <location>
        <begin position="1"/>
        <end position="134"/>
    </location>
</feature>
<dbReference type="InterPro" id="IPR033712">
    <property type="entry name" value="Pumilio_RNA-bd"/>
</dbReference>
<evidence type="ECO:0000256" key="1">
    <source>
        <dbReference type="ARBA" id="ARBA00004496"/>
    </source>
</evidence>
<feature type="compositionally biased region" description="Basic and acidic residues" evidence="9">
    <location>
        <begin position="361"/>
        <end position="375"/>
    </location>
</feature>
<dbReference type="PANTHER" id="PTHR12537:SF12">
    <property type="entry name" value="MATERNAL PROTEIN PUMILIO"/>
    <property type="match status" value="1"/>
</dbReference>
<evidence type="ECO:0000256" key="6">
    <source>
        <dbReference type="ARBA" id="ARBA00060736"/>
    </source>
</evidence>
<dbReference type="PANTHER" id="PTHR12537">
    <property type="entry name" value="RNA BINDING PROTEIN PUMILIO-RELATED"/>
    <property type="match status" value="1"/>
</dbReference>
<keyword evidence="2" id="KW-0963">Cytoplasm</keyword>
<feature type="repeat" description="Pumilio" evidence="8">
    <location>
        <begin position="750"/>
        <end position="785"/>
    </location>
</feature>
<dbReference type="InterPro" id="IPR016024">
    <property type="entry name" value="ARM-type_fold"/>
</dbReference>
<feature type="repeat" description="Pumilio" evidence="8">
    <location>
        <begin position="606"/>
        <end position="641"/>
    </location>
</feature>
<evidence type="ECO:0000256" key="9">
    <source>
        <dbReference type="SAM" id="MobiDB-lite"/>
    </source>
</evidence>
<feature type="compositionally biased region" description="Low complexity" evidence="9">
    <location>
        <begin position="913"/>
        <end position="927"/>
    </location>
</feature>
<dbReference type="Proteomes" id="UP000799437">
    <property type="component" value="Unassembled WGS sequence"/>
</dbReference>
<dbReference type="CDD" id="cd07920">
    <property type="entry name" value="Pumilio"/>
    <property type="match status" value="1"/>
</dbReference>
<dbReference type="RefSeq" id="XP_033597748.1">
    <property type="nucleotide sequence ID" value="XM_033747305.1"/>
</dbReference>
<dbReference type="GO" id="GO:0003730">
    <property type="term" value="F:mRNA 3'-UTR binding"/>
    <property type="evidence" value="ECO:0007669"/>
    <property type="project" value="TreeGrafter"/>
</dbReference>
<feature type="repeat" description="Pumilio" evidence="8">
    <location>
        <begin position="570"/>
        <end position="605"/>
    </location>
</feature>
<feature type="repeat" description="Pumilio" evidence="8">
    <location>
        <begin position="642"/>
        <end position="677"/>
    </location>
</feature>
<protein>
    <recommendedName>
        <fullName evidence="7">Pumilio homology domain family member 3</fullName>
    </recommendedName>
</protein>
<keyword evidence="12" id="KW-1185">Reference proteome</keyword>
<feature type="repeat" description="Pumilio" evidence="8">
    <location>
        <begin position="786"/>
        <end position="821"/>
    </location>
</feature>
<evidence type="ECO:0000259" key="10">
    <source>
        <dbReference type="PROSITE" id="PS50303"/>
    </source>
</evidence>
<sequence length="955" mass="105743">MPINRTSRFGEIGSGASQLTSEDFPSLGLAKPSTSRPWGPNIWGPGNIGLSSTTNQRNDARPREDGFYAPYKPSNENEEKKGSGSLLESSESDAWGMSRVWGPKESKNPNLPHGRSAGISPSRPLTTHASQASQSYVDISQTAGSQMFSSARQNSNNLSSSNAVQAQLNPTSSAFPFGRQTDSSQNGHRSYPRYTEQDGHNQRAVDSSSGPWAEGPTMHSPTEERRNVANVDYHPTHSNAPSRSGSLPPSRHGNGADTMHFMRHSETYPLPQQQPLPPSSRAQHATFPQSKQTDKRSGSIQSEAALINLRHISIDDDGSESTLGLSGHRASVSVSGISTAYDKSNTRDPGSIYNHGYIFDTSERDPRGNEHHTATRSDSLSMNGNGTMTPEGFPNGQHNDPSTQLRNWNLNNGRGANTPGNSGIGDFRPSPYGSTPHYSTGATPPAFDHLYPSRGEPASRLPGRHSNSFNTSMLDQRLRNIQQQQDPRFTPGNYSQPMLGHAAQYRTQYSYPYQVPPTMMVPPNMQIAGMIPGMEPPRGPRELPADSGRSKILEEFRMNNKSNRRFELKDIFSHIVEFSGDQHGSRFIQQKLESANSDEKERVFKELLGNSLQLMQDVFGNYVIQKFFEHGDQTQKKQLANKMKGHMMTLSTQMYGCRVVQKALEHILTDQQASLIKELEGNVIKCVKDQNGNHVIQKAIERIPTEHIQFIINSFTNLVGTLAIHPYGCRVIQRMLEHCEEPAKSSILQELHAQGTILMSDQYGNYVTQHIIEHGGDQDKERVLNMINAQLIMYSKHKFASNVVEKALVHGTDQHRRAIMEKLSERNERGESQLPGLIKDPYGNYVIQKVLGTLNLKDYADFLVILTPEMDRAKKVMAGKHVQAVEKMMHRLDDRSQSPSATTPPPLVVDPQSPMSNSVPSTSNNSTAGDNHDTVQNSAPKPFKSSPKVDFRNGA</sequence>
<evidence type="ECO:0000256" key="7">
    <source>
        <dbReference type="ARBA" id="ARBA00081811"/>
    </source>
</evidence>
<dbReference type="InterPro" id="IPR011989">
    <property type="entry name" value="ARM-like"/>
</dbReference>
<evidence type="ECO:0000256" key="5">
    <source>
        <dbReference type="ARBA" id="ARBA00024893"/>
    </source>
</evidence>
<evidence type="ECO:0000256" key="3">
    <source>
        <dbReference type="ARBA" id="ARBA00022737"/>
    </source>
</evidence>
<proteinExistence type="inferred from homology"/>
<dbReference type="EMBL" id="ML996577">
    <property type="protein sequence ID" value="KAF2755297.1"/>
    <property type="molecule type" value="Genomic_DNA"/>
</dbReference>